<evidence type="ECO:0000313" key="1">
    <source>
        <dbReference type="EMBL" id="SVB98350.1"/>
    </source>
</evidence>
<accession>A0A382IFC9</accession>
<dbReference type="AlphaFoldDB" id="A0A382IFC9"/>
<dbReference type="EMBL" id="UINC01067048">
    <property type="protein sequence ID" value="SVB98350.1"/>
    <property type="molecule type" value="Genomic_DNA"/>
</dbReference>
<reference evidence="1" key="1">
    <citation type="submission" date="2018-05" db="EMBL/GenBank/DDBJ databases">
        <authorList>
            <person name="Lanie J.A."/>
            <person name="Ng W.-L."/>
            <person name="Kazmierczak K.M."/>
            <person name="Andrzejewski T.M."/>
            <person name="Davidsen T.M."/>
            <person name="Wayne K.J."/>
            <person name="Tettelin H."/>
            <person name="Glass J.I."/>
            <person name="Rusch D."/>
            <person name="Podicherti R."/>
            <person name="Tsui H.-C.T."/>
            <person name="Winkler M.E."/>
        </authorList>
    </citation>
    <scope>NUCLEOTIDE SEQUENCE</scope>
</reference>
<organism evidence="1">
    <name type="scientific">marine metagenome</name>
    <dbReference type="NCBI Taxonomy" id="408172"/>
    <lineage>
        <taxon>unclassified sequences</taxon>
        <taxon>metagenomes</taxon>
        <taxon>ecological metagenomes</taxon>
    </lineage>
</organism>
<protein>
    <submittedName>
        <fullName evidence="1">Uncharacterized protein</fullName>
    </submittedName>
</protein>
<proteinExistence type="predicted"/>
<sequence>MTMARVKHILSRNWENIVSIKYEDVCIVTVKKF</sequence>
<gene>
    <name evidence="1" type="ORF">METZ01_LOCUS251204</name>
</gene>
<feature type="non-terminal residue" evidence="1">
    <location>
        <position position="33"/>
    </location>
</feature>
<name>A0A382IFC9_9ZZZZ</name>